<keyword evidence="4" id="KW-0547">Nucleotide-binding</keyword>
<dbReference type="PIRSF" id="PIRSF003128">
    <property type="entry name" value="RecN"/>
    <property type="match status" value="1"/>
</dbReference>
<proteinExistence type="inferred from homology"/>
<accession>A0A075WRN4</accession>
<dbReference type="PaxDb" id="289377-HL41_01790"/>
<keyword evidence="6" id="KW-0067">ATP-binding</keyword>
<name>A0A075WRN4_9BACT</name>
<dbReference type="CDD" id="cd03241">
    <property type="entry name" value="ABC_RecN"/>
    <property type="match status" value="1"/>
</dbReference>
<evidence type="ECO:0000259" key="11">
    <source>
        <dbReference type="Pfam" id="PF02463"/>
    </source>
</evidence>
<dbReference type="PANTHER" id="PTHR11059">
    <property type="entry name" value="DNA REPAIR PROTEIN RECN"/>
    <property type="match status" value="1"/>
</dbReference>
<keyword evidence="10" id="KW-0175">Coiled coil</keyword>
<evidence type="ECO:0000256" key="10">
    <source>
        <dbReference type="SAM" id="Coils"/>
    </source>
</evidence>
<keyword evidence="5 9" id="KW-0227">DNA damage</keyword>
<dbReference type="GO" id="GO:0043590">
    <property type="term" value="C:bacterial nucleoid"/>
    <property type="evidence" value="ECO:0007669"/>
    <property type="project" value="TreeGrafter"/>
</dbReference>
<dbReference type="Pfam" id="PF02463">
    <property type="entry name" value="SMC_N"/>
    <property type="match status" value="1"/>
</dbReference>
<dbReference type="eggNOG" id="COG0497">
    <property type="taxonomic scope" value="Bacteria"/>
</dbReference>
<dbReference type="GO" id="GO:0005524">
    <property type="term" value="F:ATP binding"/>
    <property type="evidence" value="ECO:0007669"/>
    <property type="project" value="UniProtKB-KW"/>
</dbReference>
<dbReference type="PROSITE" id="PS00675">
    <property type="entry name" value="SIGMA54_INTERACT_1"/>
    <property type="match status" value="1"/>
</dbReference>
<protein>
    <recommendedName>
        <fullName evidence="3 9">DNA repair protein RecN</fullName>
    </recommendedName>
    <alternativeName>
        <fullName evidence="8 9">Recombination protein N</fullName>
    </alternativeName>
</protein>
<dbReference type="Gene3D" id="3.40.50.300">
    <property type="entry name" value="P-loop containing nucleotide triphosphate hydrolases"/>
    <property type="match status" value="2"/>
</dbReference>
<comment type="function">
    <text evidence="1 9">May be involved in recombinational repair of damaged DNA.</text>
</comment>
<sequence length="546" mass="62530">MLKELSIRNLVLIDEISLNFDKGFIVFTGETGAGKSLIIKAIRLLLGDRFSQDYLKPGAKEGEVEALIWGGDFLYQRLKDLGYQETDEVHILRVFSPKKQRVFINGEPASLTDLSYLIKDLILLTSQHEFYTLIDPEKQLELLDEFADSFSLLKAYREALARYKEISSQVLALEKKLEDLSVKKDFLLFQIKELEDLKPDPEEEEQLREEREKLKNLTFLKEQLDLTSKSLEETTSNLYQALSSLEKISSLDRVFKIYAEKTSGFYYEIKEILREVHAYSRGLPEDSSLLDQIETRLSQYEKIKKKYQRDTRGLQKLLEELKSELNLLEFGREDYEDLKKKQEIVLEEVLSLAKDLSLKRKEGSLALTKLLKEELKELGMEKVEFLIEVNSKAPEGSNLGSYGLDEVRFLFSSNPGIPPKPLEKVASGGELSRIFLAIQSIIQTKQTPKTVIFDEVDVGIGGITAKKVGEKLKKLSENTQVVCITHLPQIAAMADHHFLVEKYSDLGETKAVVRPLEKEERLKEIARMLGHPENLELAQQFLRESS</sequence>
<dbReference type="SUPFAM" id="SSF52540">
    <property type="entry name" value="P-loop containing nucleoside triphosphate hydrolases"/>
    <property type="match status" value="1"/>
</dbReference>
<evidence type="ECO:0000256" key="2">
    <source>
        <dbReference type="ARBA" id="ARBA00009441"/>
    </source>
</evidence>
<feature type="coiled-coil region" evidence="10">
    <location>
        <begin position="156"/>
        <end position="197"/>
    </location>
</feature>
<dbReference type="KEGG" id="tcm:HL41_01790"/>
<gene>
    <name evidence="12" type="ORF">HL41_01790</name>
</gene>
<evidence type="ECO:0000313" key="13">
    <source>
        <dbReference type="Proteomes" id="UP000028481"/>
    </source>
</evidence>
<evidence type="ECO:0000256" key="3">
    <source>
        <dbReference type="ARBA" id="ARBA00021315"/>
    </source>
</evidence>
<keyword evidence="13" id="KW-1185">Reference proteome</keyword>
<evidence type="ECO:0000256" key="9">
    <source>
        <dbReference type="PIRNR" id="PIRNR003128"/>
    </source>
</evidence>
<dbReference type="OrthoDB" id="9806954at2"/>
<dbReference type="GO" id="GO:0006310">
    <property type="term" value="P:DNA recombination"/>
    <property type="evidence" value="ECO:0007669"/>
    <property type="project" value="InterPro"/>
</dbReference>
<dbReference type="GO" id="GO:0006281">
    <property type="term" value="P:DNA repair"/>
    <property type="evidence" value="ECO:0007669"/>
    <property type="project" value="UniProtKB-KW"/>
</dbReference>
<comment type="similarity">
    <text evidence="2 9">Belongs to the RecN family.</text>
</comment>
<dbReference type="InterPro" id="IPR027417">
    <property type="entry name" value="P-loop_NTPase"/>
</dbReference>
<dbReference type="RefSeq" id="WP_038060033.1">
    <property type="nucleotide sequence ID" value="NZ_CP008796.1"/>
</dbReference>
<evidence type="ECO:0000256" key="1">
    <source>
        <dbReference type="ARBA" id="ARBA00003618"/>
    </source>
</evidence>
<dbReference type="EMBL" id="CP008796">
    <property type="protein sequence ID" value="AIH03650.1"/>
    <property type="molecule type" value="Genomic_DNA"/>
</dbReference>
<evidence type="ECO:0000256" key="5">
    <source>
        <dbReference type="ARBA" id="ARBA00022763"/>
    </source>
</evidence>
<evidence type="ECO:0000256" key="7">
    <source>
        <dbReference type="ARBA" id="ARBA00023204"/>
    </source>
</evidence>
<dbReference type="NCBIfam" id="TIGR00634">
    <property type="entry name" value="recN"/>
    <property type="match status" value="1"/>
</dbReference>
<evidence type="ECO:0000256" key="6">
    <source>
        <dbReference type="ARBA" id="ARBA00022840"/>
    </source>
</evidence>
<dbReference type="STRING" id="289377.HL41_01790"/>
<dbReference type="InterPro" id="IPR003395">
    <property type="entry name" value="RecF/RecN/SMC_N"/>
</dbReference>
<dbReference type="Proteomes" id="UP000028481">
    <property type="component" value="Chromosome"/>
</dbReference>
<feature type="coiled-coil region" evidence="10">
    <location>
        <begin position="290"/>
        <end position="338"/>
    </location>
</feature>
<dbReference type="InterPro" id="IPR004604">
    <property type="entry name" value="DNA_recomb/repair_RecN"/>
</dbReference>
<evidence type="ECO:0000256" key="4">
    <source>
        <dbReference type="ARBA" id="ARBA00022741"/>
    </source>
</evidence>
<reference evidence="12 13" key="1">
    <citation type="journal article" date="2015" name="Genome Announc.">
        <title>Genome Sequence of a Sulfate-Reducing Thermophilic Bacterium, Thermodesulfobacterium commune DSM 2178T (Phylum Thermodesulfobacteria).</title>
        <authorList>
            <person name="Bhatnagar S."/>
            <person name="Badger J.H."/>
            <person name="Madupu R."/>
            <person name="Khouri H.M."/>
            <person name="O'Connor E.M."/>
            <person name="Robb F.T."/>
            <person name="Ward N.L."/>
            <person name="Eisen J.A."/>
        </authorList>
    </citation>
    <scope>NUCLEOTIDE SEQUENCE [LARGE SCALE GENOMIC DNA]</scope>
    <source>
        <strain evidence="12 13">DSM 2178</strain>
    </source>
</reference>
<dbReference type="PANTHER" id="PTHR11059:SF0">
    <property type="entry name" value="DNA REPAIR PROTEIN RECN"/>
    <property type="match status" value="1"/>
</dbReference>
<evidence type="ECO:0000256" key="8">
    <source>
        <dbReference type="ARBA" id="ARBA00033408"/>
    </source>
</evidence>
<dbReference type="HOGENOM" id="CLU_018297_3_1_0"/>
<organism evidence="12 13">
    <name type="scientific">Thermodesulfobacterium commune DSM 2178</name>
    <dbReference type="NCBI Taxonomy" id="289377"/>
    <lineage>
        <taxon>Bacteria</taxon>
        <taxon>Pseudomonadati</taxon>
        <taxon>Thermodesulfobacteriota</taxon>
        <taxon>Thermodesulfobacteria</taxon>
        <taxon>Thermodesulfobacteriales</taxon>
        <taxon>Thermodesulfobacteriaceae</taxon>
        <taxon>Thermodesulfobacterium</taxon>
    </lineage>
</organism>
<dbReference type="InterPro" id="IPR025662">
    <property type="entry name" value="Sigma_54_int_dom_ATP-bd_1"/>
</dbReference>
<evidence type="ECO:0000313" key="12">
    <source>
        <dbReference type="EMBL" id="AIH03650.1"/>
    </source>
</evidence>
<keyword evidence="7 9" id="KW-0234">DNA repair</keyword>
<dbReference type="GO" id="GO:0009432">
    <property type="term" value="P:SOS response"/>
    <property type="evidence" value="ECO:0007669"/>
    <property type="project" value="TreeGrafter"/>
</dbReference>
<dbReference type="AlphaFoldDB" id="A0A075WRN4"/>
<feature type="domain" description="RecF/RecN/SMC N-terminal" evidence="11">
    <location>
        <begin position="2"/>
        <end position="501"/>
    </location>
</feature>